<gene>
    <name evidence="1" type="ORF">H1R20_g2050</name>
</gene>
<feature type="non-terminal residue" evidence="1">
    <location>
        <position position="187"/>
    </location>
</feature>
<reference evidence="1" key="1">
    <citation type="submission" date="2022-06" db="EMBL/GenBank/DDBJ databases">
        <title>Genome Sequence of Candolleomyces eurysporus.</title>
        <authorList>
            <person name="Buettner E."/>
        </authorList>
    </citation>
    <scope>NUCLEOTIDE SEQUENCE</scope>
    <source>
        <strain evidence="1">VTCC 930004</strain>
    </source>
</reference>
<dbReference type="OrthoDB" id="10364750at2759"/>
<dbReference type="Gene3D" id="2.80.10.50">
    <property type="match status" value="1"/>
</dbReference>
<comment type="caution">
    <text evidence="1">The sequence shown here is derived from an EMBL/GenBank/DDBJ whole genome shotgun (WGS) entry which is preliminary data.</text>
</comment>
<keyword evidence="2" id="KW-1185">Reference proteome</keyword>
<name>A0A9W8JIG7_9AGAR</name>
<accession>A0A9W8JIG7</accession>
<proteinExistence type="predicted"/>
<dbReference type="Proteomes" id="UP001140091">
    <property type="component" value="Unassembled WGS sequence"/>
</dbReference>
<evidence type="ECO:0000313" key="2">
    <source>
        <dbReference type="Proteomes" id="UP001140091"/>
    </source>
</evidence>
<evidence type="ECO:0000313" key="1">
    <source>
        <dbReference type="EMBL" id="KAJ2935082.1"/>
    </source>
</evidence>
<dbReference type="EMBL" id="JANBPK010000706">
    <property type="protein sequence ID" value="KAJ2935082.1"/>
    <property type="molecule type" value="Genomic_DNA"/>
</dbReference>
<organism evidence="1 2">
    <name type="scientific">Candolleomyces eurysporus</name>
    <dbReference type="NCBI Taxonomy" id="2828524"/>
    <lineage>
        <taxon>Eukaryota</taxon>
        <taxon>Fungi</taxon>
        <taxon>Dikarya</taxon>
        <taxon>Basidiomycota</taxon>
        <taxon>Agaricomycotina</taxon>
        <taxon>Agaricomycetes</taxon>
        <taxon>Agaricomycetidae</taxon>
        <taxon>Agaricales</taxon>
        <taxon>Agaricineae</taxon>
        <taxon>Psathyrellaceae</taxon>
        <taxon>Candolleomyces</taxon>
    </lineage>
</organism>
<dbReference type="AlphaFoldDB" id="A0A9W8JIG7"/>
<protein>
    <submittedName>
        <fullName evidence="1">Uncharacterized protein</fullName>
    </submittedName>
</protein>
<sequence>MPLKPGHYRILYVPSGLPPSDYAVSGQIEKPLPVSPLEANSRWELLVAPGNIKDQWTIRKEVVIERTPDYIGWGRPSRKGVHSDDRNPFDFNPEIRADKEAEREGLIQWPDQPVIYTTLTQNWQITETPDGGGNPEKTYNIKIPTDIVGVISAVTIENNHLVTKNYPAHPVPGFPHKLPAWRFIPIV</sequence>